<dbReference type="Proteomes" id="UP000064243">
    <property type="component" value="Unassembled WGS sequence"/>
</dbReference>
<dbReference type="AlphaFoldDB" id="A0A119CYC2"/>
<evidence type="ECO:0008006" key="4">
    <source>
        <dbReference type="Google" id="ProtNLM"/>
    </source>
</evidence>
<feature type="transmembrane region" description="Helical" evidence="1">
    <location>
        <begin position="118"/>
        <end position="137"/>
    </location>
</feature>
<dbReference type="RefSeq" id="WP_059751277.1">
    <property type="nucleotide sequence ID" value="NZ_LDUG01000005.1"/>
</dbReference>
<feature type="transmembrane region" description="Helical" evidence="1">
    <location>
        <begin position="234"/>
        <end position="252"/>
    </location>
</feature>
<protein>
    <recommendedName>
        <fullName evidence="4">Alkaline phytoceramidase</fullName>
    </recommendedName>
</protein>
<organism evidence="2 3">
    <name type="scientific">Thiobacillus denitrificans</name>
    <dbReference type="NCBI Taxonomy" id="36861"/>
    <lineage>
        <taxon>Bacteria</taxon>
        <taxon>Pseudomonadati</taxon>
        <taxon>Pseudomonadota</taxon>
        <taxon>Betaproteobacteria</taxon>
        <taxon>Nitrosomonadales</taxon>
        <taxon>Thiobacillaceae</taxon>
        <taxon>Thiobacillus</taxon>
    </lineage>
</organism>
<dbReference type="PANTHER" id="PTHR34368:SF1">
    <property type="entry name" value="OS01G0962200 PROTEIN"/>
    <property type="match status" value="1"/>
</dbReference>
<keyword evidence="1" id="KW-0812">Transmembrane</keyword>
<evidence type="ECO:0000256" key="1">
    <source>
        <dbReference type="SAM" id="Phobius"/>
    </source>
</evidence>
<evidence type="ECO:0000313" key="2">
    <source>
        <dbReference type="EMBL" id="KVW99496.1"/>
    </source>
</evidence>
<feature type="transmembrane region" description="Helical" evidence="1">
    <location>
        <begin position="173"/>
        <end position="191"/>
    </location>
</feature>
<dbReference type="PANTHER" id="PTHR34368">
    <property type="entry name" value="OS01G0962200 PROTEIN"/>
    <property type="match status" value="1"/>
</dbReference>
<evidence type="ECO:0000313" key="3">
    <source>
        <dbReference type="Proteomes" id="UP000064243"/>
    </source>
</evidence>
<proteinExistence type="predicted"/>
<feature type="transmembrane region" description="Helical" evidence="1">
    <location>
        <begin position="144"/>
        <end position="161"/>
    </location>
</feature>
<name>A0A119CYC2_THIDE</name>
<keyword evidence="1" id="KW-1133">Transmembrane helix</keyword>
<feature type="transmembrane region" description="Helical" evidence="1">
    <location>
        <begin position="84"/>
        <end position="106"/>
    </location>
</feature>
<feature type="transmembrane region" description="Helical" evidence="1">
    <location>
        <begin position="198"/>
        <end position="214"/>
    </location>
</feature>
<dbReference type="PATRIC" id="fig|36861.3.peg.2856"/>
<gene>
    <name evidence="2" type="ORF">ABW22_01555</name>
</gene>
<reference evidence="2 3" key="1">
    <citation type="journal article" date="2015" name="Appl. Environ. Microbiol.">
        <title>Aerobic and Anaerobic Thiosulfate Oxidation by a Cold-Adapted, Subglacial Chemoautotroph.</title>
        <authorList>
            <person name="Harrold Z.R."/>
            <person name="Skidmore M.L."/>
            <person name="Hamilton T.L."/>
            <person name="Desch L."/>
            <person name="Amada K."/>
            <person name="van Gelder W."/>
            <person name="Glover K."/>
            <person name="Roden E.E."/>
            <person name="Boyd E.S."/>
        </authorList>
    </citation>
    <scope>NUCLEOTIDE SEQUENCE [LARGE SCALE GENOMIC DNA]</scope>
    <source>
        <strain evidence="2 3">RG</strain>
    </source>
</reference>
<accession>A0A119CYC2</accession>
<dbReference type="EMBL" id="LDUG01000005">
    <property type="protein sequence ID" value="KVW99496.1"/>
    <property type="molecule type" value="Genomic_DNA"/>
</dbReference>
<dbReference type="OrthoDB" id="6088058at2"/>
<keyword evidence="3" id="KW-1185">Reference proteome</keyword>
<comment type="caution">
    <text evidence="2">The sequence shown here is derived from an EMBL/GenBank/DDBJ whole genome shotgun (WGS) entry which is preliminary data.</text>
</comment>
<sequence>MSAWRPHARALVLWLLAGTLAGLAWMPPPIAQPPGYHEFADQRACWGLPRCLDTTSNALFVLAGALGLRFMQRRQGAWRDRREGWPYGLFFFAMILVGVGSGYYHFAPDNDRLLWDRLAMMLAFMAWFAAIVCERVGSRAGLRLLPLVVVAGLGSAAWWGWSEARGMGDLRPYLLMQLYPVLLIPLLLRLYSPRYSGDRSILAVIGLYLLALLFDLGDRPVFALTGGLVSGHTLKHAVAALAVVGVLLHLRLRCINHGTIKQV</sequence>
<keyword evidence="1" id="KW-0472">Membrane</keyword>
<feature type="transmembrane region" description="Helical" evidence="1">
    <location>
        <begin position="55"/>
        <end position="72"/>
    </location>
</feature>